<dbReference type="EMBL" id="LCBB01000005">
    <property type="protein sequence ID" value="KKS03112.1"/>
    <property type="molecule type" value="Genomic_DNA"/>
</dbReference>
<evidence type="ECO:0000313" key="3">
    <source>
        <dbReference type="Proteomes" id="UP000033947"/>
    </source>
</evidence>
<evidence type="ECO:0000256" key="1">
    <source>
        <dbReference type="SAM" id="MobiDB-lite"/>
    </source>
</evidence>
<sequence>MPKNKKNPLKKDGEPIILEGDAESPETAPAAELDPEVLSVLENKKKKKIPAPADVDYIPELERDVDFSDTF</sequence>
<feature type="region of interest" description="Disordered" evidence="1">
    <location>
        <begin position="1"/>
        <end position="33"/>
    </location>
</feature>
<organism evidence="2 3">
    <name type="scientific">candidate division WWE3 bacterium GW2011_GWC2_41_23</name>
    <dbReference type="NCBI Taxonomy" id="1619123"/>
    <lineage>
        <taxon>Bacteria</taxon>
        <taxon>Katanobacteria</taxon>
    </lineage>
</organism>
<protein>
    <submittedName>
        <fullName evidence="2">Uncharacterized protein</fullName>
    </submittedName>
</protein>
<gene>
    <name evidence="2" type="ORF">UU55_C0005G0020</name>
</gene>
<name>A0A0G0VTW4_UNCKA</name>
<evidence type="ECO:0000313" key="2">
    <source>
        <dbReference type="EMBL" id="KKS03112.1"/>
    </source>
</evidence>
<dbReference type="AlphaFoldDB" id="A0A0G0VTW4"/>
<dbReference type="Proteomes" id="UP000033947">
    <property type="component" value="Unassembled WGS sequence"/>
</dbReference>
<comment type="caution">
    <text evidence="2">The sequence shown here is derived from an EMBL/GenBank/DDBJ whole genome shotgun (WGS) entry which is preliminary data.</text>
</comment>
<proteinExistence type="predicted"/>
<reference evidence="2 3" key="1">
    <citation type="journal article" date="2015" name="Nature">
        <title>rRNA introns, odd ribosomes, and small enigmatic genomes across a large radiation of phyla.</title>
        <authorList>
            <person name="Brown C.T."/>
            <person name="Hug L.A."/>
            <person name="Thomas B.C."/>
            <person name="Sharon I."/>
            <person name="Castelle C.J."/>
            <person name="Singh A."/>
            <person name="Wilkins M.J."/>
            <person name="Williams K.H."/>
            <person name="Banfield J.F."/>
        </authorList>
    </citation>
    <scope>NUCLEOTIDE SEQUENCE [LARGE SCALE GENOMIC DNA]</scope>
</reference>
<accession>A0A0G0VTW4</accession>